<keyword evidence="3" id="KW-0175">Coiled coil</keyword>
<dbReference type="InterPro" id="IPR044660">
    <property type="entry name" value="IBH1-like"/>
</dbReference>
<dbReference type="EMBL" id="CM018040">
    <property type="protein sequence ID" value="KAA8535669.1"/>
    <property type="molecule type" value="Genomic_DNA"/>
</dbReference>
<feature type="coiled-coil region" evidence="3">
    <location>
        <begin position="145"/>
        <end position="179"/>
    </location>
</feature>
<organism evidence="5 6">
    <name type="scientific">Nyssa sinensis</name>
    <dbReference type="NCBI Taxonomy" id="561372"/>
    <lineage>
        <taxon>Eukaryota</taxon>
        <taxon>Viridiplantae</taxon>
        <taxon>Streptophyta</taxon>
        <taxon>Embryophyta</taxon>
        <taxon>Tracheophyta</taxon>
        <taxon>Spermatophyta</taxon>
        <taxon>Magnoliopsida</taxon>
        <taxon>eudicotyledons</taxon>
        <taxon>Gunneridae</taxon>
        <taxon>Pentapetalae</taxon>
        <taxon>asterids</taxon>
        <taxon>Cornales</taxon>
        <taxon>Nyssaceae</taxon>
        <taxon>Nyssa</taxon>
    </lineage>
</organism>
<keyword evidence="1" id="KW-0805">Transcription regulation</keyword>
<sequence length="205" mass="23659">MHCHSTKQRRVSSLEPNKLLHAAFVRKYVNYLVPALQNINKSTSSEEKDNGEELKTKVRYEVDMALVMSVDGFAWSHAMKDKLQTGVNGENFHFVRESNQKDNCIIEENDKDYSLPMTHLQKPLVHTKSCTNPICKPKNLKLKSSRRLRLQRRRIKESAKESEEEEKQITCRLANLRKLLPGENVMGVDDMLTEVGSYLVCLELQ</sequence>
<keyword evidence="2" id="KW-0804">Transcription</keyword>
<evidence type="ECO:0000259" key="4">
    <source>
        <dbReference type="Pfam" id="PF26576"/>
    </source>
</evidence>
<reference evidence="5 6" key="1">
    <citation type="submission" date="2019-09" db="EMBL/GenBank/DDBJ databases">
        <title>A chromosome-level genome assembly of the Chinese tupelo Nyssa sinensis.</title>
        <authorList>
            <person name="Yang X."/>
            <person name="Kang M."/>
            <person name="Yang Y."/>
            <person name="Xiong H."/>
            <person name="Wang M."/>
            <person name="Zhang Z."/>
            <person name="Wang Z."/>
            <person name="Wu H."/>
            <person name="Ma T."/>
            <person name="Liu J."/>
            <person name="Xi Z."/>
        </authorList>
    </citation>
    <scope>NUCLEOTIDE SEQUENCE [LARGE SCALE GENOMIC DNA]</scope>
    <source>
        <strain evidence="5">J267</strain>
        <tissue evidence="5">Leaf</tissue>
    </source>
</reference>
<dbReference type="GO" id="GO:0006355">
    <property type="term" value="P:regulation of DNA-templated transcription"/>
    <property type="evidence" value="ECO:0007669"/>
    <property type="project" value="InterPro"/>
</dbReference>
<gene>
    <name evidence="5" type="ORF">F0562_030672</name>
</gene>
<dbReference type="PANTHER" id="PTHR33124:SF42">
    <property type="entry name" value="TRANSCRIPTION FACTOR BHLH146"/>
    <property type="match status" value="1"/>
</dbReference>
<keyword evidence="6" id="KW-1185">Reference proteome</keyword>
<dbReference type="OrthoDB" id="658598at2759"/>
<dbReference type="PANTHER" id="PTHR33124">
    <property type="entry name" value="TRANSCRIPTION FACTOR IBH1-LIKE 1"/>
    <property type="match status" value="1"/>
</dbReference>
<protein>
    <recommendedName>
        <fullName evidence="4">IBH1-like N-terminal domain-containing protein</fullName>
    </recommendedName>
</protein>
<feature type="domain" description="IBH1-like N-terminal" evidence="4">
    <location>
        <begin position="22"/>
        <end position="85"/>
    </location>
</feature>
<name>A0A5J5AZ69_9ASTE</name>
<evidence type="ECO:0000313" key="5">
    <source>
        <dbReference type="EMBL" id="KAA8535669.1"/>
    </source>
</evidence>
<proteinExistence type="predicted"/>
<evidence type="ECO:0000256" key="2">
    <source>
        <dbReference type="ARBA" id="ARBA00023163"/>
    </source>
</evidence>
<dbReference type="InterPro" id="IPR059002">
    <property type="entry name" value="IBH1_N"/>
</dbReference>
<evidence type="ECO:0000313" key="6">
    <source>
        <dbReference type="Proteomes" id="UP000325577"/>
    </source>
</evidence>
<dbReference type="Proteomes" id="UP000325577">
    <property type="component" value="Linkage Group LG17"/>
</dbReference>
<accession>A0A5J5AZ69</accession>
<evidence type="ECO:0000256" key="1">
    <source>
        <dbReference type="ARBA" id="ARBA00023015"/>
    </source>
</evidence>
<evidence type="ECO:0000256" key="3">
    <source>
        <dbReference type="SAM" id="Coils"/>
    </source>
</evidence>
<dbReference type="Pfam" id="PF26576">
    <property type="entry name" value="IBH1_N"/>
    <property type="match status" value="1"/>
</dbReference>
<dbReference type="AlphaFoldDB" id="A0A5J5AZ69"/>